<keyword evidence="3" id="KW-0999">Mitochondrion inner membrane</keyword>
<keyword evidence="6" id="KW-0472">Membrane</keyword>
<feature type="region of interest" description="Disordered" evidence="8">
    <location>
        <begin position="136"/>
        <end position="182"/>
    </location>
</feature>
<keyword evidence="5" id="KW-0496">Mitochondrion</keyword>
<feature type="compositionally biased region" description="Polar residues" evidence="8">
    <location>
        <begin position="859"/>
        <end position="876"/>
    </location>
</feature>
<keyword evidence="4" id="KW-0809">Transit peptide</keyword>
<accession>A0A7J7GDJ9</accession>
<dbReference type="GO" id="GO:0051087">
    <property type="term" value="F:protein-folding chaperone binding"/>
    <property type="evidence" value="ECO:0007669"/>
    <property type="project" value="TreeGrafter"/>
</dbReference>
<comment type="similarity">
    <text evidence="2">Belongs to the Tim44 family.</text>
</comment>
<feature type="region of interest" description="Disordered" evidence="8">
    <location>
        <begin position="698"/>
        <end position="735"/>
    </location>
</feature>
<evidence type="ECO:0000256" key="3">
    <source>
        <dbReference type="ARBA" id="ARBA00022792"/>
    </source>
</evidence>
<protein>
    <recommendedName>
        <fullName evidence="9">Tim44-like domain-containing protein</fullName>
    </recommendedName>
</protein>
<dbReference type="PANTHER" id="PTHR10721">
    <property type="entry name" value="MITOCHONDRIAL IMPORT INNER MEMBRANE TRANSLOCASE SUBUNIT TIM44"/>
    <property type="match status" value="1"/>
</dbReference>
<evidence type="ECO:0000256" key="4">
    <source>
        <dbReference type="ARBA" id="ARBA00022946"/>
    </source>
</evidence>
<organism evidence="10 11">
    <name type="scientific">Camellia sinensis</name>
    <name type="common">Tea plant</name>
    <name type="synonym">Thea sinensis</name>
    <dbReference type="NCBI Taxonomy" id="4442"/>
    <lineage>
        <taxon>Eukaryota</taxon>
        <taxon>Viridiplantae</taxon>
        <taxon>Streptophyta</taxon>
        <taxon>Embryophyta</taxon>
        <taxon>Tracheophyta</taxon>
        <taxon>Spermatophyta</taxon>
        <taxon>Magnoliopsida</taxon>
        <taxon>eudicotyledons</taxon>
        <taxon>Gunneridae</taxon>
        <taxon>Pentapetalae</taxon>
        <taxon>asterids</taxon>
        <taxon>Ericales</taxon>
        <taxon>Theaceae</taxon>
        <taxon>Camellia</taxon>
    </lineage>
</organism>
<dbReference type="Pfam" id="PF04280">
    <property type="entry name" value="Tim44"/>
    <property type="match status" value="3"/>
</dbReference>
<feature type="compositionally biased region" description="Polar residues" evidence="8">
    <location>
        <begin position="725"/>
        <end position="735"/>
    </location>
</feature>
<comment type="caution">
    <text evidence="10">The sequence shown here is derived from an EMBL/GenBank/DDBJ whole genome shotgun (WGS) entry which is preliminary data.</text>
</comment>
<evidence type="ECO:0000259" key="9">
    <source>
        <dbReference type="SMART" id="SM00978"/>
    </source>
</evidence>
<feature type="compositionally biased region" description="Polar residues" evidence="8">
    <location>
        <begin position="172"/>
        <end position="182"/>
    </location>
</feature>
<dbReference type="SMART" id="SM00978">
    <property type="entry name" value="Tim44"/>
    <property type="match status" value="1"/>
</dbReference>
<dbReference type="InterPro" id="IPR032710">
    <property type="entry name" value="NTF2-like_dom_sf"/>
</dbReference>
<keyword evidence="7" id="KW-0175">Coiled coil</keyword>
<dbReference type="InterPro" id="IPR007379">
    <property type="entry name" value="Tim44-like_dom"/>
</dbReference>
<evidence type="ECO:0000256" key="5">
    <source>
        <dbReference type="ARBA" id="ARBA00023128"/>
    </source>
</evidence>
<dbReference type="AlphaFoldDB" id="A0A7J7GDJ9"/>
<name>A0A7J7GDJ9_CAMSI</name>
<reference evidence="11" key="1">
    <citation type="journal article" date="2020" name="Nat. Commun.">
        <title>Genome assembly of wild tea tree DASZ reveals pedigree and selection history of tea varieties.</title>
        <authorList>
            <person name="Zhang W."/>
            <person name="Zhang Y."/>
            <person name="Qiu H."/>
            <person name="Guo Y."/>
            <person name="Wan H."/>
            <person name="Zhang X."/>
            <person name="Scossa F."/>
            <person name="Alseekh S."/>
            <person name="Zhang Q."/>
            <person name="Wang P."/>
            <person name="Xu L."/>
            <person name="Schmidt M.H."/>
            <person name="Jia X."/>
            <person name="Li D."/>
            <person name="Zhu A."/>
            <person name="Guo F."/>
            <person name="Chen W."/>
            <person name="Ni D."/>
            <person name="Usadel B."/>
            <person name="Fernie A.R."/>
            <person name="Wen W."/>
        </authorList>
    </citation>
    <scope>NUCLEOTIDE SEQUENCE [LARGE SCALE GENOMIC DNA]</scope>
    <source>
        <strain evidence="11">cv. G240</strain>
    </source>
</reference>
<feature type="compositionally biased region" description="Polar residues" evidence="8">
    <location>
        <begin position="502"/>
        <end position="512"/>
    </location>
</feature>
<dbReference type="InterPro" id="IPR039544">
    <property type="entry name" value="Tim44-like"/>
</dbReference>
<feature type="region of interest" description="Disordered" evidence="8">
    <location>
        <begin position="472"/>
        <end position="512"/>
    </location>
</feature>
<dbReference type="Proteomes" id="UP000593564">
    <property type="component" value="Unassembled WGS sequence"/>
</dbReference>
<evidence type="ECO:0000256" key="8">
    <source>
        <dbReference type="SAM" id="MobiDB-lite"/>
    </source>
</evidence>
<dbReference type="PANTHER" id="PTHR10721:SF1">
    <property type="entry name" value="MITOCHONDRIAL IMPORT INNER MEMBRANE TRANSLOCASE SUBUNIT TIM44"/>
    <property type="match status" value="1"/>
</dbReference>
<evidence type="ECO:0000256" key="6">
    <source>
        <dbReference type="ARBA" id="ARBA00023136"/>
    </source>
</evidence>
<dbReference type="EMBL" id="JACBKZ010000012">
    <property type="protein sequence ID" value="KAF5937508.1"/>
    <property type="molecule type" value="Genomic_DNA"/>
</dbReference>
<dbReference type="GO" id="GO:0030150">
    <property type="term" value="P:protein import into mitochondrial matrix"/>
    <property type="evidence" value="ECO:0007669"/>
    <property type="project" value="TreeGrafter"/>
</dbReference>
<dbReference type="GO" id="GO:0005743">
    <property type="term" value="C:mitochondrial inner membrane"/>
    <property type="evidence" value="ECO:0007669"/>
    <property type="project" value="UniProtKB-SubCell"/>
</dbReference>
<dbReference type="Gene3D" id="3.10.450.240">
    <property type="match status" value="3"/>
</dbReference>
<evidence type="ECO:0000313" key="11">
    <source>
        <dbReference type="Proteomes" id="UP000593564"/>
    </source>
</evidence>
<dbReference type="SUPFAM" id="SSF54427">
    <property type="entry name" value="NTF2-like"/>
    <property type="match status" value="3"/>
</dbReference>
<sequence>MASRKLVRDLFLSKRPFYRQLLTFQQASTSNTRLRLLPANGYLGNRQFSVLNEFSKQVKGEANRNQEFQQSVKELQGKAEELKGVTEDLKVRTKQTTEQLYKQVDGAWTEAEATAKKVSANLKEKISAATEEVKGSFGIGKEEDPEFTATSAKDGTDAKNGSKATSGEEKQQQSSPGDTANTIFGKFKSTVTPKFSVAFQKLKEAKPIDMAKKGYDVVKDELSGNPSKRKRIEYGASSTTSSSTVKKSTRTDITVVPSKQSRWSKKWEALKEKMQGHPIFKRVSGLSEPVVAKSQEFAEDIRDRWDTTDNPVVHKIQDLSENVFGETATALSVKEIRRRDPSFSLPEFVTEVQEVVKPVLNAYFKGDVEVLKKYCSTEVIERCKAEHKAYESQGIFFDNKILHISEVEARETKMMGDTPIIIVADTIHTVYYAWAMQQVDVEELGEGALFPIWRLREMQQLGVKGSFGIGKEEDPEFTATSAKDGTDVKNGSKATSGEEKQQQSSPGDTANTIFGKFKSTVTPKFSVAFQKLKEAKPIDMAKKGYDVVKDELSGNPSKRKRIEYGASSTTSSSTVKKSTRTDITVVPSKQSRWSKKWEALKEKMQGHPIFKRVSGLSEPVVAKSQEGDVEVLKKYCSTEVIERCKAEHKAYESQGIFFDNKILHISEVEARETKMMGDTPIIIVAVKGSFGIGKEEDPEFTATSAKDGTDVKNGSKTTSGEEKQQQSSPGDTANTIFGKFKSTVTPKFSVAFQKLKEAKPIDMAKKGYDVVKDELSGNPSKRKRIEYGASSTTSSSTFAEDIRDRWDTTDNPVVHKIQESFSLPEFVTEVQEVVKPVLNAYFKVKGSFGIGKEEDPEFTATSAKDGTDVKNGSKTTSGEEKQQQSSPGDTANTIFGKFKSTVTPKFSVAFQKLKEAKPIDMAKKGYDVVKDELSGNPSKRKRIESFSLPEFVTEVQEVVKPVLNAYFKGDVEVLKKYCSTEVIERCKAEHKAYESQGYNPHCILCLGYATS</sequence>
<feature type="compositionally biased region" description="Polar residues" evidence="8">
    <location>
        <begin position="701"/>
        <end position="718"/>
    </location>
</feature>
<evidence type="ECO:0000313" key="10">
    <source>
        <dbReference type="EMBL" id="KAF5937508.1"/>
    </source>
</evidence>
<comment type="subcellular location">
    <subcellularLocation>
        <location evidence="1">Mitochondrion inner membrane</location>
    </subcellularLocation>
</comment>
<feature type="region of interest" description="Disordered" evidence="8">
    <location>
        <begin position="853"/>
        <end position="890"/>
    </location>
</feature>
<evidence type="ECO:0000256" key="7">
    <source>
        <dbReference type="SAM" id="Coils"/>
    </source>
</evidence>
<keyword evidence="11" id="KW-1185">Reference proteome</keyword>
<evidence type="ECO:0000256" key="1">
    <source>
        <dbReference type="ARBA" id="ARBA00004273"/>
    </source>
</evidence>
<feature type="domain" description="Tim44-like" evidence="9">
    <location>
        <begin position="329"/>
        <end position="460"/>
    </location>
</feature>
<evidence type="ECO:0000256" key="2">
    <source>
        <dbReference type="ARBA" id="ARBA00009597"/>
    </source>
</evidence>
<feature type="coiled-coil region" evidence="7">
    <location>
        <begin position="58"/>
        <end position="92"/>
    </location>
</feature>
<gene>
    <name evidence="10" type="ORF">HYC85_025014</name>
</gene>
<proteinExistence type="inferred from homology"/>
<reference evidence="10 11" key="2">
    <citation type="submission" date="2020-07" db="EMBL/GenBank/DDBJ databases">
        <title>Genome assembly of wild tea tree DASZ reveals pedigree and selection history of tea varieties.</title>
        <authorList>
            <person name="Zhang W."/>
        </authorList>
    </citation>
    <scope>NUCLEOTIDE SEQUENCE [LARGE SCALE GENOMIC DNA]</scope>
    <source>
        <strain evidence="11">cv. G240</strain>
        <tissue evidence="10">Leaf</tissue>
    </source>
</reference>